<gene>
    <name evidence="1" type="ORF">SDC9_197095</name>
</gene>
<dbReference type="InterPro" id="IPR010620">
    <property type="entry name" value="SBBP_repeat"/>
</dbReference>
<evidence type="ECO:0000313" key="1">
    <source>
        <dbReference type="EMBL" id="MPN49474.1"/>
    </source>
</evidence>
<name>A0A645IMD6_9ZZZZ</name>
<dbReference type="PANTHER" id="PTHR35580">
    <property type="entry name" value="CELL SURFACE GLYCOPROTEIN (S-LAYER PROTEIN)-LIKE PROTEIN"/>
    <property type="match status" value="1"/>
</dbReference>
<dbReference type="PANTHER" id="PTHR35580:SF1">
    <property type="entry name" value="PHYTASE-LIKE DOMAIN-CONTAINING PROTEIN"/>
    <property type="match status" value="1"/>
</dbReference>
<sequence length="92" mass="9836">MIYGTFLGGSGWDFGYGIAADASGNAYVTGYTLSTNFPATPGAFKTTKGGDRDAFVAKLNRPARPSSTVRSLGEITWITAMESQWTHPKTHT</sequence>
<dbReference type="InterPro" id="IPR052918">
    <property type="entry name" value="Motility_Chemotaxis_Reg"/>
</dbReference>
<dbReference type="AlphaFoldDB" id="A0A645IMD6"/>
<evidence type="ECO:0008006" key="2">
    <source>
        <dbReference type="Google" id="ProtNLM"/>
    </source>
</evidence>
<reference evidence="1" key="1">
    <citation type="submission" date="2019-08" db="EMBL/GenBank/DDBJ databases">
        <authorList>
            <person name="Kucharzyk K."/>
            <person name="Murdoch R.W."/>
            <person name="Higgins S."/>
            <person name="Loffler F."/>
        </authorList>
    </citation>
    <scope>NUCLEOTIDE SEQUENCE</scope>
</reference>
<comment type="caution">
    <text evidence="1">The sequence shown here is derived from an EMBL/GenBank/DDBJ whole genome shotgun (WGS) entry which is preliminary data.</text>
</comment>
<proteinExistence type="predicted"/>
<protein>
    <recommendedName>
        <fullName evidence="2">Beta-propeller repeat protein</fullName>
    </recommendedName>
</protein>
<organism evidence="1">
    <name type="scientific">bioreactor metagenome</name>
    <dbReference type="NCBI Taxonomy" id="1076179"/>
    <lineage>
        <taxon>unclassified sequences</taxon>
        <taxon>metagenomes</taxon>
        <taxon>ecological metagenomes</taxon>
    </lineage>
</organism>
<accession>A0A645IMD6</accession>
<dbReference type="EMBL" id="VSSQ01112772">
    <property type="protein sequence ID" value="MPN49474.1"/>
    <property type="molecule type" value="Genomic_DNA"/>
</dbReference>
<dbReference type="Pfam" id="PF06739">
    <property type="entry name" value="SBBP"/>
    <property type="match status" value="1"/>
</dbReference>